<evidence type="ECO:0000313" key="2">
    <source>
        <dbReference type="EMBL" id="GMR32697.1"/>
    </source>
</evidence>
<dbReference type="AlphaFoldDB" id="A0AAN4Z7D4"/>
<keyword evidence="3" id="KW-1185">Reference proteome</keyword>
<dbReference type="EMBL" id="BTRK01000001">
    <property type="protein sequence ID" value="GMR32697.1"/>
    <property type="molecule type" value="Genomic_DNA"/>
</dbReference>
<evidence type="ECO:0000256" key="1">
    <source>
        <dbReference type="SAM" id="MobiDB-lite"/>
    </source>
</evidence>
<feature type="non-terminal residue" evidence="2">
    <location>
        <position position="1"/>
    </location>
</feature>
<feature type="region of interest" description="Disordered" evidence="1">
    <location>
        <begin position="225"/>
        <end position="344"/>
    </location>
</feature>
<comment type="caution">
    <text evidence="2">The sequence shown here is derived from an EMBL/GenBank/DDBJ whole genome shotgun (WGS) entry which is preliminary data.</text>
</comment>
<feature type="compositionally biased region" description="Low complexity" evidence="1">
    <location>
        <begin position="425"/>
        <end position="441"/>
    </location>
</feature>
<feature type="compositionally biased region" description="Basic and acidic residues" evidence="1">
    <location>
        <begin position="1"/>
        <end position="10"/>
    </location>
</feature>
<name>A0AAN4Z7D4_9BILA</name>
<organism evidence="2 3">
    <name type="scientific">Pristionchus mayeri</name>
    <dbReference type="NCBI Taxonomy" id="1317129"/>
    <lineage>
        <taxon>Eukaryota</taxon>
        <taxon>Metazoa</taxon>
        <taxon>Ecdysozoa</taxon>
        <taxon>Nematoda</taxon>
        <taxon>Chromadorea</taxon>
        <taxon>Rhabditida</taxon>
        <taxon>Rhabditina</taxon>
        <taxon>Diplogasteromorpha</taxon>
        <taxon>Diplogasteroidea</taxon>
        <taxon>Neodiplogasteridae</taxon>
        <taxon>Pristionchus</taxon>
    </lineage>
</organism>
<feature type="region of interest" description="Disordered" evidence="1">
    <location>
        <begin position="1"/>
        <end position="29"/>
    </location>
</feature>
<dbReference type="Proteomes" id="UP001328107">
    <property type="component" value="Unassembled WGS sequence"/>
</dbReference>
<gene>
    <name evidence="2" type="ORF">PMAYCL1PPCAC_02892</name>
</gene>
<feature type="compositionally biased region" description="Pro residues" evidence="1">
    <location>
        <begin position="491"/>
        <end position="500"/>
    </location>
</feature>
<feature type="compositionally biased region" description="Polar residues" evidence="1">
    <location>
        <begin position="13"/>
        <end position="29"/>
    </location>
</feature>
<proteinExistence type="predicted"/>
<feature type="compositionally biased region" description="Low complexity" evidence="1">
    <location>
        <begin position="404"/>
        <end position="417"/>
    </location>
</feature>
<sequence length="500" mass="55765">SRTKKSRWEENEISPSKYRSPTRYAESQSSEYRDKDALVWRKSDCNLSESQIDVFLQCTKHLPVDIALSILRDYNHNIKSAVDRCNGIELIPDLSLLEQKVLLAAVPIPCSGLGVKGKSAISAEKHVLGLLPQIRPSVIRNFYNHIGRDGCVAPRGWVPRVGHILQPSHTRLMNAGLITEDEDSPLYEKPGKRVLRSSTITPEVNTMPRKIGKGNNLAIAMVGFDQNKTGEESPERRLTRTLPVNRFARSASPQRQTNVVPIEKKPAERMSRDDLPKRKRGRPRKTPLLDSLSSYRPSSPSITAPLRSPLGPSSRPSSPSQIPSSTSSSSNGSPVQVKKREDRKLEINLNWSPIENGVRSRRPSSIMEEVDAFWIKKEKIYSNGDDSPSSSRMPGGAEGKNGWRDSSYFSSSSSGSSPDRRRTRSSSVFSSSLDSSQFQLTPPKKSRDMLRIEMVGWHQKPIRSARDSDGFVIPTLPRSPFKSPTRSRQPTPSPPDSPEI</sequence>
<feature type="compositionally biased region" description="Basic and acidic residues" evidence="1">
    <location>
        <begin position="228"/>
        <end position="238"/>
    </location>
</feature>
<feature type="compositionally biased region" description="Low complexity" evidence="1">
    <location>
        <begin position="286"/>
        <end position="334"/>
    </location>
</feature>
<protein>
    <submittedName>
        <fullName evidence="2">Uncharacterized protein</fullName>
    </submittedName>
</protein>
<accession>A0AAN4Z7D4</accession>
<reference evidence="3" key="1">
    <citation type="submission" date="2022-10" db="EMBL/GenBank/DDBJ databases">
        <title>Genome assembly of Pristionchus species.</title>
        <authorList>
            <person name="Yoshida K."/>
            <person name="Sommer R.J."/>
        </authorList>
    </citation>
    <scope>NUCLEOTIDE SEQUENCE [LARGE SCALE GENOMIC DNA]</scope>
    <source>
        <strain evidence="3">RS5460</strain>
    </source>
</reference>
<feature type="region of interest" description="Disordered" evidence="1">
    <location>
        <begin position="381"/>
        <end position="500"/>
    </location>
</feature>
<feature type="compositionally biased region" description="Basic and acidic residues" evidence="1">
    <location>
        <begin position="262"/>
        <end position="276"/>
    </location>
</feature>
<evidence type="ECO:0000313" key="3">
    <source>
        <dbReference type="Proteomes" id="UP001328107"/>
    </source>
</evidence>